<evidence type="ECO:0000259" key="17">
    <source>
        <dbReference type="SMART" id="SM00965"/>
    </source>
</evidence>
<dbReference type="GO" id="GO:0038023">
    <property type="term" value="F:signaling receptor activity"/>
    <property type="evidence" value="ECO:0007669"/>
    <property type="project" value="InterPro"/>
</dbReference>
<accession>A0A4S4ASU6</accession>
<feature type="signal peptide" evidence="16">
    <location>
        <begin position="1"/>
        <end position="34"/>
    </location>
</feature>
<evidence type="ECO:0000313" key="18">
    <source>
        <dbReference type="EMBL" id="THF62953.1"/>
    </source>
</evidence>
<proteinExistence type="inferred from homology"/>
<evidence type="ECO:0000256" key="16">
    <source>
        <dbReference type="SAM" id="SignalP"/>
    </source>
</evidence>
<keyword evidence="12 18" id="KW-0675">Receptor</keyword>
<keyword evidence="19" id="KW-1185">Reference proteome</keyword>
<keyword evidence="4 14" id="KW-1134">Transmembrane beta strand</keyword>
<dbReference type="FunFam" id="2.170.130.10:FF:000010">
    <property type="entry name" value="Ferripyoverdine receptor"/>
    <property type="match status" value="1"/>
</dbReference>
<dbReference type="Pfam" id="PF07660">
    <property type="entry name" value="STN"/>
    <property type="match status" value="1"/>
</dbReference>
<dbReference type="SUPFAM" id="SSF56935">
    <property type="entry name" value="Porins"/>
    <property type="match status" value="1"/>
</dbReference>
<evidence type="ECO:0000256" key="5">
    <source>
        <dbReference type="ARBA" id="ARBA00022496"/>
    </source>
</evidence>
<dbReference type="Gene3D" id="2.40.170.20">
    <property type="entry name" value="TonB-dependent receptor, beta-barrel domain"/>
    <property type="match status" value="1"/>
</dbReference>
<dbReference type="CDD" id="cd01347">
    <property type="entry name" value="ligand_gated_channel"/>
    <property type="match status" value="1"/>
</dbReference>
<dbReference type="NCBIfam" id="TIGR01783">
    <property type="entry name" value="TonB-siderophor"/>
    <property type="match status" value="1"/>
</dbReference>
<evidence type="ECO:0000256" key="14">
    <source>
        <dbReference type="PROSITE-ProRule" id="PRU01360"/>
    </source>
</evidence>
<evidence type="ECO:0000256" key="12">
    <source>
        <dbReference type="ARBA" id="ARBA00023170"/>
    </source>
</evidence>
<dbReference type="GO" id="GO:0015891">
    <property type="term" value="P:siderophore transport"/>
    <property type="evidence" value="ECO:0007669"/>
    <property type="project" value="InterPro"/>
</dbReference>
<gene>
    <name evidence="18" type="ORF">E6C76_16965</name>
</gene>
<dbReference type="Gene3D" id="3.55.50.30">
    <property type="match status" value="1"/>
</dbReference>
<comment type="caution">
    <text evidence="18">The sequence shown here is derived from an EMBL/GenBank/DDBJ whole genome shotgun (WGS) entry which is preliminary data.</text>
</comment>
<organism evidence="18 19">
    <name type="scientific">Pseudothauera nasutitermitis</name>
    <dbReference type="NCBI Taxonomy" id="2565930"/>
    <lineage>
        <taxon>Bacteria</taxon>
        <taxon>Pseudomonadati</taxon>
        <taxon>Pseudomonadota</taxon>
        <taxon>Betaproteobacteria</taxon>
        <taxon>Rhodocyclales</taxon>
        <taxon>Zoogloeaceae</taxon>
        <taxon>Pseudothauera</taxon>
    </lineage>
</organism>
<evidence type="ECO:0000313" key="19">
    <source>
        <dbReference type="Proteomes" id="UP000308430"/>
    </source>
</evidence>
<dbReference type="InterPro" id="IPR037066">
    <property type="entry name" value="Plug_dom_sf"/>
</dbReference>
<name>A0A4S4ASU6_9RHOO</name>
<feature type="domain" description="Secretin/TonB short N-terminal" evidence="17">
    <location>
        <begin position="67"/>
        <end position="118"/>
    </location>
</feature>
<dbReference type="EMBL" id="SSOC01000006">
    <property type="protein sequence ID" value="THF62953.1"/>
    <property type="molecule type" value="Genomic_DNA"/>
</dbReference>
<dbReference type="InterPro" id="IPR011662">
    <property type="entry name" value="Secretin/TonB_short_N"/>
</dbReference>
<sequence>MPQRNKPRSRLLPVVAVLCGAFALLAGLPAPAHAQTGAQQAERSFEIDLPAQPLGSALNELSRQTGAQIFAAGELVSGHAAPAVSGRLSLEQALGRLLAGSGLSARRSGADAFSVVQAGEAVLSTVTISGKGVGATTEGTGSYTTWSTSSSTRLNLTPQETPQSVTVMTRQRMDDQRLNSLNDVLDAAVGVTMKPLGHGADGPQMWARGSSITNFQIDGVPVSSSMSNYLQSTAMYDRVEIVKGATGIMSGLGTPAATINMIRKRPTKAPQTRISAEAGNWSRYGVGLDLSRPLNEDASVRGRLVVDYKRDGAWTDNYRQDYGVLYGIGEVDLGPRTLLTAGFSHITRNTDSPIRSFDVVYTNGQPTGAKPSNGASPDWIYYDHQVNSVFGSIEHTFGSGWSAKAELTHGRYKYDALIASLVGNGVDQATGLGAMAQISFWGSTTEQTSLDAYVTGPFSLFGRQHELIGGVTLSRLEQDSPGYPSPARQNITDLFNWANELSEPTRGAQTSKTTSKQYQVSAYLNARLQLSDATSLLLGSRLINWKLDRDAVTYSSGNVDAARLRENNIFVPYVGIVHALNDTYSLYASYTQIFNPQPYYVIDIDGNLLDPEEGTSYEAGIKASFNGGALTSSLSLFRTRQDTFPVWDGVTRTYTAIDDTITEGVEVELAGELANGWQLGAGYTYSETRDKDDVRLMTRIPRNTAKLFTSYRLPGEWNRLTLGGGVNWESESGEAAYTQDSYALLNLMARYQINKQLSVAAHLNNALDKRYLMGVAGTRGVYGPPRNFMVSAKYSF</sequence>
<evidence type="ECO:0000256" key="7">
    <source>
        <dbReference type="ARBA" id="ARBA00022729"/>
    </source>
</evidence>
<dbReference type="OrthoDB" id="174652at2"/>
<reference evidence="18 19" key="1">
    <citation type="submission" date="2019-04" db="EMBL/GenBank/DDBJ databases">
        <title>Azoarcus nasutitermitis sp. nov. isolated from termite nest.</title>
        <authorList>
            <person name="Lin S.-Y."/>
            <person name="Hameed A."/>
            <person name="Hsu Y.-H."/>
            <person name="Young C.-C."/>
        </authorList>
    </citation>
    <scope>NUCLEOTIDE SEQUENCE [LARGE SCALE GENOMIC DNA]</scope>
    <source>
        <strain evidence="18 19">CC-YHH838</strain>
    </source>
</reference>
<keyword evidence="8" id="KW-0408">Iron</keyword>
<evidence type="ECO:0000256" key="3">
    <source>
        <dbReference type="ARBA" id="ARBA00022448"/>
    </source>
</evidence>
<protein>
    <submittedName>
        <fullName evidence="18">TonB-dependent siderophore receptor</fullName>
    </submittedName>
</protein>
<evidence type="ECO:0000256" key="15">
    <source>
        <dbReference type="RuleBase" id="RU003357"/>
    </source>
</evidence>
<dbReference type="AlphaFoldDB" id="A0A4S4ASU6"/>
<keyword evidence="13 14" id="KW-0998">Cell outer membrane</keyword>
<dbReference type="Proteomes" id="UP000308430">
    <property type="component" value="Unassembled WGS sequence"/>
</dbReference>
<keyword evidence="10 15" id="KW-0798">TonB box</keyword>
<evidence type="ECO:0000256" key="10">
    <source>
        <dbReference type="ARBA" id="ARBA00023077"/>
    </source>
</evidence>
<keyword evidence="9" id="KW-0406">Ion transport</keyword>
<keyword evidence="5" id="KW-0410">Iron transport</keyword>
<evidence type="ECO:0000256" key="13">
    <source>
        <dbReference type="ARBA" id="ARBA00023237"/>
    </source>
</evidence>
<evidence type="ECO:0000256" key="8">
    <source>
        <dbReference type="ARBA" id="ARBA00023004"/>
    </source>
</evidence>
<keyword evidence="11 14" id="KW-0472">Membrane</keyword>
<dbReference type="RefSeq" id="WP_136349434.1">
    <property type="nucleotide sequence ID" value="NZ_SSOC01000006.1"/>
</dbReference>
<dbReference type="GO" id="GO:0009279">
    <property type="term" value="C:cell outer membrane"/>
    <property type="evidence" value="ECO:0007669"/>
    <property type="project" value="UniProtKB-SubCell"/>
</dbReference>
<dbReference type="Pfam" id="PF00593">
    <property type="entry name" value="TonB_dep_Rec_b-barrel"/>
    <property type="match status" value="1"/>
</dbReference>
<comment type="subcellular location">
    <subcellularLocation>
        <location evidence="1 14">Cell outer membrane</location>
        <topology evidence="1 14">Multi-pass membrane protein</topology>
    </subcellularLocation>
</comment>
<dbReference type="InterPro" id="IPR010105">
    <property type="entry name" value="TonB_sidphr_rcpt"/>
</dbReference>
<dbReference type="SMART" id="SM00965">
    <property type="entry name" value="STN"/>
    <property type="match status" value="1"/>
</dbReference>
<dbReference type="Gene3D" id="2.170.130.10">
    <property type="entry name" value="TonB-dependent receptor, plug domain"/>
    <property type="match status" value="1"/>
</dbReference>
<evidence type="ECO:0000256" key="9">
    <source>
        <dbReference type="ARBA" id="ARBA00023065"/>
    </source>
</evidence>
<dbReference type="PANTHER" id="PTHR32552:SF74">
    <property type="entry name" value="HYDROXAMATE SIDEROPHORE RECEPTOR FHUE"/>
    <property type="match status" value="1"/>
</dbReference>
<evidence type="ECO:0000256" key="4">
    <source>
        <dbReference type="ARBA" id="ARBA00022452"/>
    </source>
</evidence>
<dbReference type="InterPro" id="IPR039426">
    <property type="entry name" value="TonB-dep_rcpt-like"/>
</dbReference>
<evidence type="ECO:0000256" key="2">
    <source>
        <dbReference type="ARBA" id="ARBA00009810"/>
    </source>
</evidence>
<evidence type="ECO:0000256" key="6">
    <source>
        <dbReference type="ARBA" id="ARBA00022692"/>
    </source>
</evidence>
<comment type="similarity">
    <text evidence="2 14 15">Belongs to the TonB-dependent receptor family.</text>
</comment>
<dbReference type="Pfam" id="PF07715">
    <property type="entry name" value="Plug"/>
    <property type="match status" value="1"/>
</dbReference>
<dbReference type="InterPro" id="IPR012910">
    <property type="entry name" value="Plug_dom"/>
</dbReference>
<dbReference type="InterPro" id="IPR000531">
    <property type="entry name" value="Beta-barrel_TonB"/>
</dbReference>
<evidence type="ECO:0000256" key="1">
    <source>
        <dbReference type="ARBA" id="ARBA00004571"/>
    </source>
</evidence>
<evidence type="ECO:0000256" key="11">
    <source>
        <dbReference type="ARBA" id="ARBA00023136"/>
    </source>
</evidence>
<feature type="chain" id="PRO_5020220922" evidence="16">
    <location>
        <begin position="35"/>
        <end position="796"/>
    </location>
</feature>
<keyword evidence="7 16" id="KW-0732">Signal</keyword>
<keyword evidence="6 14" id="KW-0812">Transmembrane</keyword>
<keyword evidence="3 14" id="KW-0813">Transport</keyword>
<dbReference type="PROSITE" id="PS52016">
    <property type="entry name" value="TONB_DEPENDENT_REC_3"/>
    <property type="match status" value="1"/>
</dbReference>
<dbReference type="GO" id="GO:0015344">
    <property type="term" value="F:siderophore uptake transmembrane transporter activity"/>
    <property type="evidence" value="ECO:0007669"/>
    <property type="project" value="TreeGrafter"/>
</dbReference>
<dbReference type="PANTHER" id="PTHR32552">
    <property type="entry name" value="FERRICHROME IRON RECEPTOR-RELATED"/>
    <property type="match status" value="1"/>
</dbReference>
<dbReference type="InterPro" id="IPR036942">
    <property type="entry name" value="Beta-barrel_TonB_sf"/>
</dbReference>